<dbReference type="InterPro" id="IPR036388">
    <property type="entry name" value="WH-like_DNA-bd_sf"/>
</dbReference>
<evidence type="ECO:0000313" key="5">
    <source>
        <dbReference type="EMBL" id="PLR28674.1"/>
    </source>
</evidence>
<dbReference type="Pfam" id="PF00027">
    <property type="entry name" value="cNMP_binding"/>
    <property type="match status" value="1"/>
</dbReference>
<dbReference type="RefSeq" id="WP_101716292.1">
    <property type="nucleotide sequence ID" value="NZ_PJRS01000006.1"/>
</dbReference>
<name>A0A2N5DRK9_9CAUL</name>
<keyword evidence="1" id="KW-0805">Transcription regulation</keyword>
<keyword evidence="6" id="KW-1185">Reference proteome</keyword>
<evidence type="ECO:0000256" key="3">
    <source>
        <dbReference type="ARBA" id="ARBA00023163"/>
    </source>
</evidence>
<dbReference type="PROSITE" id="PS51063">
    <property type="entry name" value="HTH_CRP_2"/>
    <property type="match status" value="1"/>
</dbReference>
<dbReference type="InterPro" id="IPR018490">
    <property type="entry name" value="cNMP-bd_dom_sf"/>
</dbReference>
<dbReference type="Proteomes" id="UP000234479">
    <property type="component" value="Unassembled WGS sequence"/>
</dbReference>
<dbReference type="InterPro" id="IPR036390">
    <property type="entry name" value="WH_DNA-bd_sf"/>
</dbReference>
<evidence type="ECO:0000256" key="2">
    <source>
        <dbReference type="ARBA" id="ARBA00023125"/>
    </source>
</evidence>
<dbReference type="Gene3D" id="1.10.10.10">
    <property type="entry name" value="Winged helix-like DNA-binding domain superfamily/Winged helix DNA-binding domain"/>
    <property type="match status" value="1"/>
</dbReference>
<evidence type="ECO:0000313" key="6">
    <source>
        <dbReference type="Proteomes" id="UP000234479"/>
    </source>
</evidence>
<dbReference type="CDD" id="cd00038">
    <property type="entry name" value="CAP_ED"/>
    <property type="match status" value="1"/>
</dbReference>
<sequence length="252" mass="27213">MDEQAAAQAGAPGAPRGYLDEVFDLNSAERAALAAVLGPAQHLPRDHVLKRDGAEPTHLFLLVDGWVASSITVASGRQQTVKIHLPRDVLGAPSLCVTRTAECLTAITPIIVRPVSRGDLMGMLARFPRIAAAHFLGAQRERVTLMEALALMGQTDGSVRIAGMLVELFDRLSALGLTEQETMPLPLTQGQVGDLVGLSPVHVSRKFGAMERAGLIQRGTRTINLLDLRRLRSMTGLPQHALVREPEWINFA</sequence>
<dbReference type="SUPFAM" id="SSF46785">
    <property type="entry name" value="Winged helix' DNA-binding domain"/>
    <property type="match status" value="1"/>
</dbReference>
<accession>A0A2N5DRK9</accession>
<keyword evidence="2" id="KW-0238">DNA-binding</keyword>
<keyword evidence="3" id="KW-0804">Transcription</keyword>
<dbReference type="EMBL" id="PJRS01000006">
    <property type="protein sequence ID" value="PLR28674.1"/>
    <property type="molecule type" value="Genomic_DNA"/>
</dbReference>
<dbReference type="SMART" id="SM00419">
    <property type="entry name" value="HTH_CRP"/>
    <property type="match status" value="1"/>
</dbReference>
<organism evidence="5 6">
    <name type="scientific">Caulobacter zeae</name>
    <dbReference type="NCBI Taxonomy" id="2055137"/>
    <lineage>
        <taxon>Bacteria</taxon>
        <taxon>Pseudomonadati</taxon>
        <taxon>Pseudomonadota</taxon>
        <taxon>Alphaproteobacteria</taxon>
        <taxon>Caulobacterales</taxon>
        <taxon>Caulobacteraceae</taxon>
        <taxon>Caulobacter</taxon>
    </lineage>
</organism>
<gene>
    <name evidence="5" type="ORF">SGCZBJ_01610</name>
</gene>
<protein>
    <submittedName>
        <fullName evidence="5">Crp/Fnr family transcriptional regulator</fullName>
    </submittedName>
</protein>
<dbReference type="SUPFAM" id="SSF51206">
    <property type="entry name" value="cAMP-binding domain-like"/>
    <property type="match status" value="1"/>
</dbReference>
<proteinExistence type="predicted"/>
<evidence type="ECO:0000259" key="4">
    <source>
        <dbReference type="PROSITE" id="PS51063"/>
    </source>
</evidence>
<dbReference type="Pfam" id="PF13545">
    <property type="entry name" value="HTH_Crp_2"/>
    <property type="match status" value="1"/>
</dbReference>
<comment type="caution">
    <text evidence="5">The sequence shown here is derived from an EMBL/GenBank/DDBJ whole genome shotgun (WGS) entry which is preliminary data.</text>
</comment>
<feature type="domain" description="HTH crp-type" evidence="4">
    <location>
        <begin position="155"/>
        <end position="229"/>
    </location>
</feature>
<reference evidence="5 6" key="1">
    <citation type="submission" date="2017-12" db="EMBL/GenBank/DDBJ databases">
        <title>The genome sequence of Caulobacter sp. 410.</title>
        <authorList>
            <person name="Gao J."/>
            <person name="Mao X."/>
            <person name="Sun J."/>
        </authorList>
    </citation>
    <scope>NUCLEOTIDE SEQUENCE [LARGE SCALE GENOMIC DNA]</scope>
    <source>
        <strain evidence="5 6">410</strain>
    </source>
</reference>
<evidence type="ECO:0000256" key="1">
    <source>
        <dbReference type="ARBA" id="ARBA00023015"/>
    </source>
</evidence>
<dbReference type="SMART" id="SM00100">
    <property type="entry name" value="cNMP"/>
    <property type="match status" value="1"/>
</dbReference>
<dbReference type="OrthoDB" id="7584044at2"/>
<dbReference type="GO" id="GO:0003677">
    <property type="term" value="F:DNA binding"/>
    <property type="evidence" value="ECO:0007669"/>
    <property type="project" value="UniProtKB-KW"/>
</dbReference>
<dbReference type="Gene3D" id="2.60.120.10">
    <property type="entry name" value="Jelly Rolls"/>
    <property type="match status" value="1"/>
</dbReference>
<dbReference type="InterPro" id="IPR000595">
    <property type="entry name" value="cNMP-bd_dom"/>
</dbReference>
<dbReference type="InterPro" id="IPR014710">
    <property type="entry name" value="RmlC-like_jellyroll"/>
</dbReference>
<dbReference type="GO" id="GO:0006355">
    <property type="term" value="P:regulation of DNA-templated transcription"/>
    <property type="evidence" value="ECO:0007669"/>
    <property type="project" value="InterPro"/>
</dbReference>
<dbReference type="InterPro" id="IPR012318">
    <property type="entry name" value="HTH_CRP"/>
</dbReference>
<dbReference type="AlphaFoldDB" id="A0A2N5DRK9"/>